<evidence type="ECO:0000259" key="11">
    <source>
        <dbReference type="Pfam" id="PF00712"/>
    </source>
</evidence>
<gene>
    <name evidence="14" type="primary">dnaN</name>
    <name evidence="14" type="ORF">H8S23_12490</name>
</gene>
<keyword evidence="15" id="KW-1185">Reference proteome</keyword>
<reference evidence="14" key="1">
    <citation type="submission" date="2020-08" db="EMBL/GenBank/DDBJ databases">
        <title>Genome public.</title>
        <authorList>
            <person name="Liu C."/>
            <person name="Sun Q."/>
        </authorList>
    </citation>
    <scope>NUCLEOTIDE SEQUENCE</scope>
    <source>
        <strain evidence="14">BX8</strain>
    </source>
</reference>
<dbReference type="PANTHER" id="PTHR30478">
    <property type="entry name" value="DNA POLYMERASE III SUBUNIT BETA"/>
    <property type="match status" value="1"/>
</dbReference>
<dbReference type="GO" id="GO:0009360">
    <property type="term" value="C:DNA polymerase III complex"/>
    <property type="evidence" value="ECO:0007669"/>
    <property type="project" value="InterPro"/>
</dbReference>
<keyword evidence="9" id="KW-0238">DNA-binding</keyword>
<dbReference type="GO" id="GO:0003887">
    <property type="term" value="F:DNA-directed DNA polymerase activity"/>
    <property type="evidence" value="ECO:0007669"/>
    <property type="project" value="UniProtKB-UniRule"/>
</dbReference>
<evidence type="ECO:0000256" key="9">
    <source>
        <dbReference type="ARBA" id="ARBA00023125"/>
    </source>
</evidence>
<dbReference type="InterPro" id="IPR001001">
    <property type="entry name" value="DNA_polIII_beta"/>
</dbReference>
<dbReference type="Pfam" id="PF02767">
    <property type="entry name" value="DNA_pol3_beta_2"/>
    <property type="match status" value="1"/>
</dbReference>
<evidence type="ECO:0000259" key="12">
    <source>
        <dbReference type="Pfam" id="PF02767"/>
    </source>
</evidence>
<comment type="caution">
    <text evidence="14">The sequence shown here is derived from an EMBL/GenBank/DDBJ whole genome shotgun (WGS) entry which is preliminary data.</text>
</comment>
<evidence type="ECO:0000313" key="15">
    <source>
        <dbReference type="Proteomes" id="UP000659630"/>
    </source>
</evidence>
<evidence type="ECO:0000256" key="2">
    <source>
        <dbReference type="ARBA" id="ARBA00010752"/>
    </source>
</evidence>
<dbReference type="InterPro" id="IPR022635">
    <property type="entry name" value="DNA_polIII_beta_C"/>
</dbReference>
<organism evidence="14 15">
    <name type="scientific">Anaerofilum hominis</name>
    <dbReference type="NCBI Taxonomy" id="2763016"/>
    <lineage>
        <taxon>Bacteria</taxon>
        <taxon>Bacillati</taxon>
        <taxon>Bacillota</taxon>
        <taxon>Clostridia</taxon>
        <taxon>Eubacteriales</taxon>
        <taxon>Oscillospiraceae</taxon>
        <taxon>Anaerofilum</taxon>
    </lineage>
</organism>
<sequence>MKFECEKSSLAEAIAGVSRAVTMRSSVPALEGILFKAEGNTLTLTGYDLEMGITTKIDARIRDEGAVVLSAKLVGDMVRRLPAELVEIECSENLVTTVKGGITEYNITGISAADYPELPAVAFQQGGEENKNGVTPAIAMDGPILKEMIETTIYAVSQDDKKPANNGEKFVLESDKLTLVALDGFRLAICERPVTAGREVSIVIPAKTLNEVARLIGDSDEAVAISASKRYVVFTLGGYTVISRLLDDAFLDYKKTINPSHLTRVVVGVKEFSDAIERASLIITERLKNPLRITFDENLTVRCQTELGKVMDSIPCEFEGEKMEVGFNNRYLLDALRNSGSDKVAFELNGPLSPVKVLPVEGDDFIFLVMPVRFKND</sequence>
<keyword evidence="5 10" id="KW-0808">Transferase</keyword>
<feature type="domain" description="DNA polymerase III beta sliding clamp N-terminal" evidence="11">
    <location>
        <begin position="1"/>
        <end position="119"/>
    </location>
</feature>
<evidence type="ECO:0000256" key="10">
    <source>
        <dbReference type="PIRNR" id="PIRNR000804"/>
    </source>
</evidence>
<dbReference type="InterPro" id="IPR022637">
    <property type="entry name" value="DNA_polIII_beta_cen"/>
</dbReference>
<dbReference type="Pfam" id="PF02768">
    <property type="entry name" value="DNA_pol3_beta_3"/>
    <property type="match status" value="1"/>
</dbReference>
<dbReference type="Proteomes" id="UP000659630">
    <property type="component" value="Unassembled WGS sequence"/>
</dbReference>
<evidence type="ECO:0000313" key="14">
    <source>
        <dbReference type="EMBL" id="MBC5582323.1"/>
    </source>
</evidence>
<dbReference type="GO" id="GO:0005737">
    <property type="term" value="C:cytoplasm"/>
    <property type="evidence" value="ECO:0007669"/>
    <property type="project" value="UniProtKB-SubCell"/>
</dbReference>
<feature type="domain" description="DNA polymerase III beta sliding clamp central" evidence="12">
    <location>
        <begin position="144"/>
        <end position="250"/>
    </location>
</feature>
<dbReference type="SUPFAM" id="SSF55979">
    <property type="entry name" value="DNA clamp"/>
    <property type="match status" value="3"/>
</dbReference>
<dbReference type="Gene3D" id="3.10.150.10">
    <property type="entry name" value="DNA Polymerase III, subunit A, domain 2"/>
    <property type="match status" value="1"/>
</dbReference>
<keyword evidence="4 10" id="KW-0963">Cytoplasm</keyword>
<dbReference type="PIRSF" id="PIRSF000804">
    <property type="entry name" value="DNA_pol_III_b"/>
    <property type="match status" value="1"/>
</dbReference>
<protein>
    <recommendedName>
        <fullName evidence="3 10">Beta sliding clamp</fullName>
    </recommendedName>
</protein>
<dbReference type="Gene3D" id="3.70.10.10">
    <property type="match status" value="1"/>
</dbReference>
<dbReference type="AlphaFoldDB" id="A0A923L1V5"/>
<evidence type="ECO:0000256" key="7">
    <source>
        <dbReference type="ARBA" id="ARBA00022705"/>
    </source>
</evidence>
<comment type="function">
    <text evidence="10">Confers DNA tethering and processivity to DNA polymerases and other proteins. Acts as a clamp, forming a ring around DNA (a reaction catalyzed by the clamp-loading complex) which diffuses in an ATP-independent manner freely and bidirectionally along dsDNA. Initially characterized for its ability to contact the catalytic subunit of DNA polymerase III (Pol III), a complex, multichain enzyme responsible for most of the replicative synthesis in bacteria; Pol III exhibits 3'-5' exonuclease proofreading activity. The beta chain is required for initiation of replication as well as for processivity of DNA replication.</text>
</comment>
<comment type="similarity">
    <text evidence="2 10">Belongs to the beta sliding clamp family.</text>
</comment>
<dbReference type="GO" id="GO:0008408">
    <property type="term" value="F:3'-5' exonuclease activity"/>
    <property type="evidence" value="ECO:0007669"/>
    <property type="project" value="InterPro"/>
</dbReference>
<dbReference type="Pfam" id="PF00712">
    <property type="entry name" value="DNA_pol3_beta"/>
    <property type="match status" value="1"/>
</dbReference>
<comment type="subcellular location">
    <subcellularLocation>
        <location evidence="1 10">Cytoplasm</location>
    </subcellularLocation>
</comment>
<comment type="subunit">
    <text evidence="10">Forms a ring-shaped head-to-tail homodimer around DNA.</text>
</comment>
<evidence type="ECO:0000256" key="4">
    <source>
        <dbReference type="ARBA" id="ARBA00022490"/>
    </source>
</evidence>
<dbReference type="CDD" id="cd00140">
    <property type="entry name" value="beta_clamp"/>
    <property type="match status" value="1"/>
</dbReference>
<dbReference type="RefSeq" id="WP_186888687.1">
    <property type="nucleotide sequence ID" value="NZ_JACONZ010000005.1"/>
</dbReference>
<evidence type="ECO:0000256" key="5">
    <source>
        <dbReference type="ARBA" id="ARBA00022679"/>
    </source>
</evidence>
<accession>A0A923L1V5</accession>
<dbReference type="GO" id="GO:0003677">
    <property type="term" value="F:DNA binding"/>
    <property type="evidence" value="ECO:0007669"/>
    <property type="project" value="UniProtKB-UniRule"/>
</dbReference>
<evidence type="ECO:0000256" key="1">
    <source>
        <dbReference type="ARBA" id="ARBA00004496"/>
    </source>
</evidence>
<evidence type="ECO:0000256" key="6">
    <source>
        <dbReference type="ARBA" id="ARBA00022695"/>
    </source>
</evidence>
<dbReference type="GO" id="GO:0006271">
    <property type="term" value="P:DNA strand elongation involved in DNA replication"/>
    <property type="evidence" value="ECO:0007669"/>
    <property type="project" value="TreeGrafter"/>
</dbReference>
<dbReference type="InterPro" id="IPR046938">
    <property type="entry name" value="DNA_clamp_sf"/>
</dbReference>
<evidence type="ECO:0000259" key="13">
    <source>
        <dbReference type="Pfam" id="PF02768"/>
    </source>
</evidence>
<keyword evidence="8 10" id="KW-0239">DNA-directed DNA polymerase</keyword>
<feature type="domain" description="DNA polymerase III beta sliding clamp C-terminal" evidence="13">
    <location>
        <begin position="263"/>
        <end position="373"/>
    </location>
</feature>
<keyword evidence="7 10" id="KW-0235">DNA replication</keyword>
<dbReference type="NCBIfam" id="TIGR00663">
    <property type="entry name" value="dnan"/>
    <property type="match status" value="1"/>
</dbReference>
<evidence type="ECO:0000256" key="8">
    <source>
        <dbReference type="ARBA" id="ARBA00022932"/>
    </source>
</evidence>
<dbReference type="SMART" id="SM00480">
    <property type="entry name" value="POL3Bc"/>
    <property type="match status" value="1"/>
</dbReference>
<name>A0A923L1V5_9FIRM</name>
<evidence type="ECO:0000256" key="3">
    <source>
        <dbReference type="ARBA" id="ARBA00021035"/>
    </source>
</evidence>
<dbReference type="EMBL" id="JACONZ010000005">
    <property type="protein sequence ID" value="MBC5582323.1"/>
    <property type="molecule type" value="Genomic_DNA"/>
</dbReference>
<dbReference type="InterPro" id="IPR022634">
    <property type="entry name" value="DNA_polIII_beta_N"/>
</dbReference>
<proteinExistence type="inferred from homology"/>
<keyword evidence="6 10" id="KW-0548">Nucleotidyltransferase</keyword>
<dbReference type="PANTHER" id="PTHR30478:SF0">
    <property type="entry name" value="BETA SLIDING CLAMP"/>
    <property type="match status" value="1"/>
</dbReference>